<evidence type="ECO:0000256" key="4">
    <source>
        <dbReference type="ARBA" id="ARBA00022691"/>
    </source>
</evidence>
<dbReference type="InterPro" id="IPR050903">
    <property type="entry name" value="Bact_Chemotaxis_MeTrfase"/>
</dbReference>
<dbReference type="Gene3D" id="1.10.155.10">
    <property type="entry name" value="Chemotaxis receptor methyltransferase CheR, N-terminal domain"/>
    <property type="match status" value="1"/>
</dbReference>
<dbReference type="SUPFAM" id="SSF53335">
    <property type="entry name" value="S-adenosyl-L-methionine-dependent methyltransferases"/>
    <property type="match status" value="1"/>
</dbReference>
<feature type="binding site" evidence="6">
    <location>
        <position position="80"/>
    </location>
    <ligand>
        <name>S-adenosyl-L-methionine</name>
        <dbReference type="ChEBI" id="CHEBI:59789"/>
    </ligand>
</feature>
<dbReference type="RefSeq" id="WP_163111689.1">
    <property type="nucleotide sequence ID" value="NZ_JAAAWP010000005.1"/>
</dbReference>
<reference evidence="8 9" key="1">
    <citation type="submission" date="2020-01" db="EMBL/GenBank/DDBJ databases">
        <title>Genomes of bacteria type strains.</title>
        <authorList>
            <person name="Chen J."/>
            <person name="Zhu S."/>
            <person name="Yang J."/>
        </authorList>
    </citation>
    <scope>NUCLEOTIDE SEQUENCE [LARGE SCALE GENOMIC DNA]</scope>
    <source>
        <strain evidence="8 9">LMG 22958</strain>
    </source>
</reference>
<dbReference type="Gene3D" id="3.40.50.150">
    <property type="entry name" value="Vaccinia Virus protein VP39"/>
    <property type="match status" value="1"/>
</dbReference>
<dbReference type="Proteomes" id="UP000478837">
    <property type="component" value="Unassembled WGS sequence"/>
</dbReference>
<dbReference type="GO" id="GO:0008983">
    <property type="term" value="F:protein-glutamate O-methyltransferase activity"/>
    <property type="evidence" value="ECO:0007669"/>
    <property type="project" value="UniProtKB-EC"/>
</dbReference>
<name>A0A6L9MU09_9ALTE</name>
<feature type="binding site" evidence="6">
    <location>
        <begin position="217"/>
        <end position="218"/>
    </location>
    <ligand>
        <name>S-adenosyl-L-methionine</name>
        <dbReference type="ChEBI" id="CHEBI:59789"/>
    </ligand>
</feature>
<gene>
    <name evidence="8" type="ORF">GTW09_09430</name>
</gene>
<feature type="binding site" evidence="6">
    <location>
        <position position="78"/>
    </location>
    <ligand>
        <name>S-adenosyl-L-methionine</name>
        <dbReference type="ChEBI" id="CHEBI:59789"/>
    </ligand>
</feature>
<comment type="catalytic activity">
    <reaction evidence="1 5">
        <text>L-glutamyl-[protein] + S-adenosyl-L-methionine = [protein]-L-glutamate 5-O-methyl ester + S-adenosyl-L-homocysteine</text>
        <dbReference type="Rhea" id="RHEA:24452"/>
        <dbReference type="Rhea" id="RHEA-COMP:10208"/>
        <dbReference type="Rhea" id="RHEA-COMP:10311"/>
        <dbReference type="ChEBI" id="CHEBI:29973"/>
        <dbReference type="ChEBI" id="CHEBI:57856"/>
        <dbReference type="ChEBI" id="CHEBI:59789"/>
        <dbReference type="ChEBI" id="CHEBI:82795"/>
        <dbReference type="EC" id="2.1.1.80"/>
    </reaction>
</comment>
<dbReference type="AlphaFoldDB" id="A0A6L9MU09"/>
<dbReference type="Pfam" id="PF01739">
    <property type="entry name" value="CheR"/>
    <property type="match status" value="1"/>
</dbReference>
<dbReference type="InterPro" id="IPR036804">
    <property type="entry name" value="CheR_N_sf"/>
</dbReference>
<evidence type="ECO:0000256" key="5">
    <source>
        <dbReference type="PIRNR" id="PIRNR000410"/>
    </source>
</evidence>
<evidence type="ECO:0000256" key="1">
    <source>
        <dbReference type="ARBA" id="ARBA00001541"/>
    </source>
</evidence>
<dbReference type="PRINTS" id="PR00996">
    <property type="entry name" value="CHERMTFRASE"/>
</dbReference>
<dbReference type="PANTHER" id="PTHR24422">
    <property type="entry name" value="CHEMOTAXIS PROTEIN METHYLTRANSFERASE"/>
    <property type="match status" value="1"/>
</dbReference>
<keyword evidence="3 5" id="KW-0808">Transferase</keyword>
<dbReference type="PROSITE" id="PS50123">
    <property type="entry name" value="CHER"/>
    <property type="match status" value="1"/>
</dbReference>
<dbReference type="EC" id="2.1.1.80" evidence="5"/>
<dbReference type="InterPro" id="IPR029063">
    <property type="entry name" value="SAM-dependent_MTases_sf"/>
</dbReference>
<comment type="function">
    <text evidence="5">Methylation of the membrane-bound methyl-accepting chemotaxis proteins (MCP) to form gamma-glutamyl methyl ester residues in MCP.</text>
</comment>
<accession>A0A6L9MU09</accession>
<dbReference type="Pfam" id="PF03705">
    <property type="entry name" value="CheR_N"/>
    <property type="match status" value="1"/>
</dbReference>
<dbReference type="SUPFAM" id="SSF47757">
    <property type="entry name" value="Chemotaxis receptor methyltransferase CheR, N-terminal domain"/>
    <property type="match status" value="1"/>
</dbReference>
<feature type="binding site" evidence="6">
    <location>
        <position position="140"/>
    </location>
    <ligand>
        <name>S-adenosyl-L-methionine</name>
        <dbReference type="ChEBI" id="CHEBI:59789"/>
    </ligand>
</feature>
<dbReference type="InterPro" id="IPR000780">
    <property type="entry name" value="CheR_MeTrfase"/>
</dbReference>
<evidence type="ECO:0000256" key="3">
    <source>
        <dbReference type="ARBA" id="ARBA00022679"/>
    </source>
</evidence>
<dbReference type="GO" id="GO:0032259">
    <property type="term" value="P:methylation"/>
    <property type="evidence" value="ECO:0007669"/>
    <property type="project" value="UniProtKB-KW"/>
</dbReference>
<sequence>MSLTHREFAFDTSDFERIKLTLYKVAGIKLANSKDSMVYSRLARRLRALGLNNFSDYIYHLERNSNELEHFINGMTTNLTSFFREAHHFEMLKQQLMQTNGTSRIWCAASSTGEEVYSIAMSAAEAFKSLAPPVEIIATDIDSSVLHIAKEGIYAKNAVSALEPIKLKQFFHKGRGFNEGKVRVVPELQKLVRFEKLNLTDNNWGRVKGPFDVIFCRNVMIYFDKKTQSRVLKRLVTFLKSDGLYFAGHSENFMGASHMLRPIGKTAYKKVCDSGNAKK</sequence>
<feature type="binding site" evidence="6">
    <location>
        <position position="115"/>
    </location>
    <ligand>
        <name>S-adenosyl-L-methionine</name>
        <dbReference type="ChEBI" id="CHEBI:59789"/>
    </ligand>
</feature>
<evidence type="ECO:0000313" key="8">
    <source>
        <dbReference type="EMBL" id="NDW21739.1"/>
    </source>
</evidence>
<evidence type="ECO:0000259" key="7">
    <source>
        <dbReference type="PROSITE" id="PS50123"/>
    </source>
</evidence>
<feature type="domain" description="CheR-type methyltransferase" evidence="7">
    <location>
        <begin position="3"/>
        <end position="273"/>
    </location>
</feature>
<feature type="binding site" evidence="6">
    <location>
        <position position="84"/>
    </location>
    <ligand>
        <name>S-adenosyl-L-methionine</name>
        <dbReference type="ChEBI" id="CHEBI:59789"/>
    </ligand>
</feature>
<dbReference type="SMART" id="SM00138">
    <property type="entry name" value="MeTrc"/>
    <property type="match status" value="1"/>
</dbReference>
<comment type="caution">
    <text evidence="8">The sequence shown here is derived from an EMBL/GenBank/DDBJ whole genome shotgun (WGS) entry which is preliminary data.</text>
</comment>
<dbReference type="PANTHER" id="PTHR24422:SF19">
    <property type="entry name" value="CHEMOTAXIS PROTEIN METHYLTRANSFERASE"/>
    <property type="match status" value="1"/>
</dbReference>
<dbReference type="PIRSF" id="PIRSF000410">
    <property type="entry name" value="CheR"/>
    <property type="match status" value="1"/>
</dbReference>
<dbReference type="InterPro" id="IPR022642">
    <property type="entry name" value="CheR_C"/>
</dbReference>
<protein>
    <recommendedName>
        <fullName evidence="5">Chemotaxis protein methyltransferase</fullName>
        <ecNumber evidence="5">2.1.1.80</ecNumber>
    </recommendedName>
</protein>
<keyword evidence="2 5" id="KW-0489">Methyltransferase</keyword>
<keyword evidence="9" id="KW-1185">Reference proteome</keyword>
<feature type="binding site" evidence="6">
    <location>
        <begin position="198"/>
        <end position="199"/>
    </location>
    <ligand>
        <name>S-adenosyl-L-methionine</name>
        <dbReference type="ChEBI" id="CHEBI:59789"/>
    </ligand>
</feature>
<evidence type="ECO:0000313" key="9">
    <source>
        <dbReference type="Proteomes" id="UP000478837"/>
    </source>
</evidence>
<evidence type="ECO:0000256" key="6">
    <source>
        <dbReference type="PIRSR" id="PIRSR000410-1"/>
    </source>
</evidence>
<dbReference type="InterPro" id="IPR026024">
    <property type="entry name" value="Chemotaxis_MeTrfase_CheR"/>
</dbReference>
<dbReference type="InterPro" id="IPR022641">
    <property type="entry name" value="CheR_N"/>
</dbReference>
<keyword evidence="4 5" id="KW-0949">S-adenosyl-L-methionine</keyword>
<dbReference type="EMBL" id="JAAAWP010000005">
    <property type="protein sequence ID" value="NDW21739.1"/>
    <property type="molecule type" value="Genomic_DNA"/>
</dbReference>
<proteinExistence type="predicted"/>
<organism evidence="8 9">
    <name type="scientific">Alteromonas hispanica</name>
    <dbReference type="NCBI Taxonomy" id="315421"/>
    <lineage>
        <taxon>Bacteria</taxon>
        <taxon>Pseudomonadati</taxon>
        <taxon>Pseudomonadota</taxon>
        <taxon>Gammaproteobacteria</taxon>
        <taxon>Alteromonadales</taxon>
        <taxon>Alteromonadaceae</taxon>
        <taxon>Alteromonas/Salinimonas group</taxon>
        <taxon>Alteromonas</taxon>
    </lineage>
</organism>
<evidence type="ECO:0000256" key="2">
    <source>
        <dbReference type="ARBA" id="ARBA00022603"/>
    </source>
</evidence>